<evidence type="ECO:0000256" key="3">
    <source>
        <dbReference type="ARBA" id="ARBA00022679"/>
    </source>
</evidence>
<dbReference type="InterPro" id="IPR059117">
    <property type="entry name" value="APS_kinase_dom"/>
</dbReference>
<dbReference type="EMBL" id="CP090640">
    <property type="protein sequence ID" value="WFN19151.1"/>
    <property type="molecule type" value="Genomic_DNA"/>
</dbReference>
<comment type="pathway">
    <text evidence="6 7">Sulfur metabolism; hydrogen sulfide biosynthesis; sulfite from sulfate: step 2/3.</text>
</comment>
<comment type="similarity">
    <text evidence="6 7">Belongs to the APS kinase family.</text>
</comment>
<dbReference type="InterPro" id="IPR050512">
    <property type="entry name" value="Sulf_AdTrans/APS_kinase"/>
</dbReference>
<evidence type="ECO:0000256" key="4">
    <source>
        <dbReference type="ARBA" id="ARBA00022741"/>
    </source>
</evidence>
<comment type="catalytic activity">
    <reaction evidence="1 6 7">
        <text>adenosine 5'-phosphosulfate + ATP = 3'-phosphoadenylyl sulfate + ADP + H(+)</text>
        <dbReference type="Rhea" id="RHEA:24152"/>
        <dbReference type="ChEBI" id="CHEBI:15378"/>
        <dbReference type="ChEBI" id="CHEBI:30616"/>
        <dbReference type="ChEBI" id="CHEBI:58243"/>
        <dbReference type="ChEBI" id="CHEBI:58339"/>
        <dbReference type="ChEBI" id="CHEBI:456216"/>
        <dbReference type="EC" id="2.7.1.25"/>
    </reaction>
</comment>
<keyword evidence="5 6" id="KW-0067">ATP-binding</keyword>
<feature type="compositionally biased region" description="Polar residues" evidence="8">
    <location>
        <begin position="9"/>
        <end position="20"/>
    </location>
</feature>
<dbReference type="EMBL" id="JAENIB010000008">
    <property type="protein sequence ID" value="MBK1932251.1"/>
    <property type="molecule type" value="Genomic_DNA"/>
</dbReference>
<evidence type="ECO:0000313" key="14">
    <source>
        <dbReference type="Proteomes" id="UP000664048"/>
    </source>
</evidence>
<sequence>MPQDFKNLSPATPTNGHSASSDVKQDRAFVVWLTGISGAGKSTLATLLQEQLNARGLRTYLLDADRLREGLNRDLGFSDADRHENIRRTAEVAKLLVDAGFVVIAALISPFQEARAKARARFAAGTFFEVFVDTSLEVAEARDPKGLYALARQGAIRQFTGIDSVYEPPQSPDVHVRTAETSPSECVDAIIRKLPLGG</sequence>
<comment type="function">
    <text evidence="6 7">Catalyzes the synthesis of activated sulfate.</text>
</comment>
<reference evidence="12 15" key="3">
    <citation type="submission" date="2021-12" db="EMBL/GenBank/DDBJ databases">
        <title>Genomic and phenotypic characterization of three Burkholderia contaminans isolates recovered from different sources.</title>
        <authorList>
            <person name="Lopez De Volder A."/>
            <person name="Fan Y."/>
            <person name="Nunvar J."/>
            <person name="Herrera T."/>
            <person name="Timp W."/>
            <person name="Degrossi J."/>
        </authorList>
    </citation>
    <scope>NUCLEOTIDE SEQUENCE [LARGE SCALE GENOMIC DNA]</scope>
    <source>
        <strain evidence="12 15">LMG 23361</strain>
    </source>
</reference>
<dbReference type="GO" id="GO:0005524">
    <property type="term" value="F:ATP binding"/>
    <property type="evidence" value="ECO:0007669"/>
    <property type="project" value="UniProtKB-UniRule"/>
</dbReference>
<dbReference type="CDD" id="cd02027">
    <property type="entry name" value="APSK"/>
    <property type="match status" value="1"/>
</dbReference>
<dbReference type="SUPFAM" id="SSF52540">
    <property type="entry name" value="P-loop containing nucleoside triphosphate hydrolases"/>
    <property type="match status" value="1"/>
</dbReference>
<dbReference type="InterPro" id="IPR002891">
    <property type="entry name" value="APS"/>
</dbReference>
<dbReference type="GO" id="GO:0005737">
    <property type="term" value="C:cytoplasm"/>
    <property type="evidence" value="ECO:0007669"/>
    <property type="project" value="TreeGrafter"/>
</dbReference>
<dbReference type="GeneID" id="93192970"/>
<feature type="domain" description="APS kinase" evidence="9">
    <location>
        <begin position="28"/>
        <end position="177"/>
    </location>
</feature>
<reference evidence="10" key="1">
    <citation type="submission" date="2021-01" db="EMBL/GenBank/DDBJ databases">
        <title>Outbreak of Burkholderia contaminns endophthalmitis traced to a clinical ventilation system.</title>
        <authorList>
            <person name="Lipuma J."/>
            <person name="Spilker T."/>
            <person name="Kratholm J."/>
        </authorList>
    </citation>
    <scope>NUCLEOTIDE SEQUENCE</scope>
    <source>
        <strain evidence="10">HI4954</strain>
    </source>
</reference>
<feature type="active site" description="Phosphoserine intermediate" evidence="6">
    <location>
        <position position="109"/>
    </location>
</feature>
<dbReference type="PANTHER" id="PTHR42700">
    <property type="entry name" value="SULFATE ADENYLYLTRANSFERASE"/>
    <property type="match status" value="1"/>
</dbReference>
<dbReference type="EC" id="2.7.1.25" evidence="2 6"/>
<keyword evidence="3 6" id="KW-0808">Transferase</keyword>
<evidence type="ECO:0000256" key="6">
    <source>
        <dbReference type="HAMAP-Rule" id="MF_00065"/>
    </source>
</evidence>
<dbReference type="EMBL" id="JAGEMX010000021">
    <property type="protein sequence ID" value="MBO1834669.1"/>
    <property type="molecule type" value="Genomic_DNA"/>
</dbReference>
<evidence type="ECO:0000313" key="15">
    <source>
        <dbReference type="Proteomes" id="UP001220209"/>
    </source>
</evidence>
<gene>
    <name evidence="6 10" type="primary">cysC</name>
    <name evidence="11" type="ORF">J4M89_35345</name>
    <name evidence="10" type="ORF">JIN94_20375</name>
    <name evidence="12" type="ORF">LXE91_08740</name>
</gene>
<dbReference type="AlphaFoldDB" id="A0A1R1VRW5"/>
<dbReference type="GO" id="GO:0004781">
    <property type="term" value="F:sulfate adenylyltransferase (ATP) activity"/>
    <property type="evidence" value="ECO:0007669"/>
    <property type="project" value="TreeGrafter"/>
</dbReference>
<reference evidence="11 14" key="2">
    <citation type="submission" date="2021-03" db="EMBL/GenBank/DDBJ databases">
        <title>Clinical course, treatment and visual outcome of an outbreak of Burkholderia contaminans endophthalmitis following cataract surgery.</title>
        <authorList>
            <person name="Lind C."/>
            <person name="Olsen K."/>
            <person name="Angelsen N.K."/>
            <person name="Krefting E.A."/>
            <person name="Fossen K."/>
            <person name="Gravningen K."/>
            <person name="Depoorter E."/>
            <person name="Vandamme P."/>
            <person name="Bertelsen G."/>
        </authorList>
    </citation>
    <scope>NUCLEOTIDE SEQUENCE [LARGE SCALE GENOMIC DNA]</scope>
    <source>
        <strain evidence="11 14">51242556</strain>
    </source>
</reference>
<dbReference type="Pfam" id="PF01583">
    <property type="entry name" value="APS_kinase"/>
    <property type="match status" value="1"/>
</dbReference>
<name>A0A1R1VRW5_9BURK</name>
<accession>A0A1R1VRW5</accession>
<feature type="region of interest" description="Disordered" evidence="8">
    <location>
        <begin position="1"/>
        <end position="20"/>
    </location>
</feature>
<dbReference type="GO" id="GO:0010134">
    <property type="term" value="P:sulfate assimilation via adenylyl sulfate reduction"/>
    <property type="evidence" value="ECO:0007669"/>
    <property type="project" value="TreeGrafter"/>
</dbReference>
<evidence type="ECO:0000256" key="1">
    <source>
        <dbReference type="ARBA" id="ARBA00001823"/>
    </source>
</evidence>
<dbReference type="RefSeq" id="WP_046196654.1">
    <property type="nucleotide sequence ID" value="NZ_AP018358.1"/>
</dbReference>
<proteinExistence type="inferred from homology"/>
<evidence type="ECO:0000256" key="2">
    <source>
        <dbReference type="ARBA" id="ARBA00012121"/>
    </source>
</evidence>
<protein>
    <recommendedName>
        <fullName evidence="2 6">Adenylyl-sulfate kinase</fullName>
        <ecNumber evidence="2 6">2.7.1.25</ecNumber>
    </recommendedName>
    <alternativeName>
        <fullName evidence="6">APS kinase</fullName>
    </alternativeName>
    <alternativeName>
        <fullName evidence="6">ATP adenosine-5'-phosphosulfate 3'-phosphotransferase</fullName>
    </alternativeName>
    <alternativeName>
        <fullName evidence="6">Adenosine-5'-phosphosulfate kinase</fullName>
    </alternativeName>
</protein>
<evidence type="ECO:0000256" key="7">
    <source>
        <dbReference type="RuleBase" id="RU004347"/>
    </source>
</evidence>
<evidence type="ECO:0000259" key="9">
    <source>
        <dbReference type="Pfam" id="PF01583"/>
    </source>
</evidence>
<keyword evidence="6" id="KW-0597">Phosphoprotein</keyword>
<dbReference type="Proteomes" id="UP000611459">
    <property type="component" value="Unassembled WGS sequence"/>
</dbReference>
<dbReference type="GO" id="GO:0070814">
    <property type="term" value="P:hydrogen sulfide biosynthetic process"/>
    <property type="evidence" value="ECO:0007669"/>
    <property type="project" value="UniProtKB-UniRule"/>
</dbReference>
<dbReference type="Proteomes" id="UP001220209">
    <property type="component" value="Chromosome 1"/>
</dbReference>
<organism evidence="10 13">
    <name type="scientific">Burkholderia contaminans</name>
    <dbReference type="NCBI Taxonomy" id="488447"/>
    <lineage>
        <taxon>Bacteria</taxon>
        <taxon>Pseudomonadati</taxon>
        <taxon>Pseudomonadota</taxon>
        <taxon>Betaproteobacteria</taxon>
        <taxon>Burkholderiales</taxon>
        <taxon>Burkholderiaceae</taxon>
        <taxon>Burkholderia</taxon>
        <taxon>Burkholderia cepacia complex</taxon>
    </lineage>
</organism>
<evidence type="ECO:0000256" key="8">
    <source>
        <dbReference type="SAM" id="MobiDB-lite"/>
    </source>
</evidence>
<evidence type="ECO:0000256" key="5">
    <source>
        <dbReference type="ARBA" id="ARBA00022840"/>
    </source>
</evidence>
<evidence type="ECO:0000313" key="11">
    <source>
        <dbReference type="EMBL" id="MBO1834669.1"/>
    </source>
</evidence>
<keyword evidence="14" id="KW-1185">Reference proteome</keyword>
<dbReference type="OrthoDB" id="9804504at2"/>
<keyword evidence="4 6" id="KW-0547">Nucleotide-binding</keyword>
<evidence type="ECO:0000313" key="12">
    <source>
        <dbReference type="EMBL" id="WFN19151.1"/>
    </source>
</evidence>
<dbReference type="Gene3D" id="3.40.50.300">
    <property type="entry name" value="P-loop containing nucleotide triphosphate hydrolases"/>
    <property type="match status" value="1"/>
</dbReference>
<dbReference type="NCBIfam" id="TIGR00455">
    <property type="entry name" value="apsK"/>
    <property type="match status" value="1"/>
</dbReference>
<dbReference type="InterPro" id="IPR027417">
    <property type="entry name" value="P-loop_NTPase"/>
</dbReference>
<dbReference type="NCBIfam" id="NF003013">
    <property type="entry name" value="PRK03846.1"/>
    <property type="match status" value="1"/>
</dbReference>
<feature type="binding site" evidence="6">
    <location>
        <begin position="35"/>
        <end position="42"/>
    </location>
    <ligand>
        <name>ATP</name>
        <dbReference type="ChEBI" id="CHEBI:30616"/>
    </ligand>
</feature>
<dbReference type="PANTHER" id="PTHR42700:SF1">
    <property type="entry name" value="SULFATE ADENYLYLTRANSFERASE"/>
    <property type="match status" value="1"/>
</dbReference>
<dbReference type="GO" id="GO:0019379">
    <property type="term" value="P:sulfate assimilation, phosphoadenylyl sulfate reduction by phosphoadenylyl-sulfate reductase (thioredoxin)"/>
    <property type="evidence" value="ECO:0007669"/>
    <property type="project" value="TreeGrafter"/>
</dbReference>
<dbReference type="Proteomes" id="UP000664048">
    <property type="component" value="Unassembled WGS sequence"/>
</dbReference>
<evidence type="ECO:0000313" key="10">
    <source>
        <dbReference type="EMBL" id="MBK1932251.1"/>
    </source>
</evidence>
<evidence type="ECO:0000313" key="13">
    <source>
        <dbReference type="Proteomes" id="UP000611459"/>
    </source>
</evidence>
<dbReference type="HAMAP" id="MF_00065">
    <property type="entry name" value="Adenylyl_sulf_kinase"/>
    <property type="match status" value="1"/>
</dbReference>
<keyword evidence="6 7" id="KW-0418">Kinase</keyword>
<dbReference type="GO" id="GO:0004020">
    <property type="term" value="F:adenylylsulfate kinase activity"/>
    <property type="evidence" value="ECO:0007669"/>
    <property type="project" value="UniProtKB-UniRule"/>
</dbReference>